<dbReference type="InterPro" id="IPR013780">
    <property type="entry name" value="Glyco_hydro_b"/>
</dbReference>
<evidence type="ECO:0000256" key="3">
    <source>
        <dbReference type="ARBA" id="ARBA00009000"/>
    </source>
</evidence>
<evidence type="ECO:0000256" key="4">
    <source>
        <dbReference type="ARBA" id="ARBA00012541"/>
    </source>
</evidence>
<dbReference type="InterPro" id="IPR044143">
    <property type="entry name" value="GlgB_N_E_set_prok"/>
</dbReference>
<gene>
    <name evidence="8" type="ORF">VB264_23010</name>
</gene>
<evidence type="ECO:0000256" key="2">
    <source>
        <dbReference type="ARBA" id="ARBA00002953"/>
    </source>
</evidence>
<dbReference type="Proteomes" id="UP001304671">
    <property type="component" value="Unassembled WGS sequence"/>
</dbReference>
<dbReference type="InterPro" id="IPR006048">
    <property type="entry name" value="A-amylase/branching_C"/>
</dbReference>
<comment type="catalytic activity">
    <reaction evidence="1">
        <text>Transfers a segment of a (1-&gt;4)-alpha-D-glucan chain to a primary hydroxy group in a similar glucan chain.</text>
        <dbReference type="EC" id="2.4.1.18"/>
    </reaction>
</comment>
<dbReference type="SUPFAM" id="SSF51011">
    <property type="entry name" value="Glycosyl hydrolase domain"/>
    <property type="match status" value="1"/>
</dbReference>
<dbReference type="Pfam" id="PF00128">
    <property type="entry name" value="Alpha-amylase"/>
    <property type="match status" value="2"/>
</dbReference>
<keyword evidence="5" id="KW-0808">Transferase</keyword>
<dbReference type="EC" id="2.4.1.18" evidence="4"/>
<dbReference type="InterPro" id="IPR014756">
    <property type="entry name" value="Ig_E-set"/>
</dbReference>
<dbReference type="SUPFAM" id="SSF51445">
    <property type="entry name" value="(Trans)glycosidases"/>
    <property type="match status" value="1"/>
</dbReference>
<proteinExistence type="inferred from homology"/>
<comment type="similarity">
    <text evidence="3">Belongs to the glycosyl hydrolase 13 family. GlgB subfamily.</text>
</comment>
<dbReference type="InterPro" id="IPR013783">
    <property type="entry name" value="Ig-like_fold"/>
</dbReference>
<sequence length="611" mass="69853">MGSQNNIVESEKILVDGMGAIIHENGVFFRVWAPNAQEVIVFGSFNDWDSSEFPLEHEGNGYWGGNVFSAKAGDEYKFFLKTPSGDLQRNDPYARKLTNSIGNSIIYDQTNFDWEEDDFQMPTWNKLVIYELHVGTYHVKEKGKVGDFYSLIEKLDYLQQLGINAIEVMPPFEFPGDFSWGYNPSYPFAIESSYGGPDAFKAFIKAAHQRGIAVILDVVYNHFGPTDMDMWQFDGWQENGLGGIYFYNDWRSATPWGDTRPDYGRPEVRQYIRDNAIMWLEEFRVDGLRMDMTPYIRSVKANEDLGTTIQEGLSLIRIINAEVAEKYPWKIVIAEDLHGLDSITDHLGNECGLGFGSQWDANFVHPIRNVLITQEDENRSIESVCIALLNKYSGDTFKRVVYTESHDEVANGKARVAEEIAFDNVNNWYSKKRASLGIALVMTAGGIPMLFQGQELLEDKWFSDTDPIDWSRAEKFKSFTSLHRDLIKLRLNHDGNTEGLTGQNTQIIKTDEIHKIIVFQRWSKGVPGDNTVVILNFSNKSYEDFSIGFPQQGIWKLRFNSDWEGYDKGFDNFDSTSIRTEQGEYDGMQHHASISIAPYTALIFSQDKMNY</sequence>
<dbReference type="Gene3D" id="2.60.40.1180">
    <property type="entry name" value="Golgi alpha-mannosidase II"/>
    <property type="match status" value="1"/>
</dbReference>
<evidence type="ECO:0000313" key="8">
    <source>
        <dbReference type="EMBL" id="MEA5260687.1"/>
    </source>
</evidence>
<comment type="caution">
    <text evidence="8">The sequence shown here is derived from an EMBL/GenBank/DDBJ whole genome shotgun (WGS) entry which is preliminary data.</text>
</comment>
<comment type="function">
    <text evidence="2">Catalyzes the formation of the alpha-1,6-glucosidic linkages in glycogen by scission of a 1,4-alpha-linked oligosaccharide from growing alpha-1,4-glucan chains and the subsequent attachment of the oligosaccharide to the alpha-1,6 position.</text>
</comment>
<dbReference type="PANTHER" id="PTHR43651">
    <property type="entry name" value="1,4-ALPHA-GLUCAN-BRANCHING ENZYME"/>
    <property type="match status" value="1"/>
</dbReference>
<keyword evidence="6" id="KW-0119">Carbohydrate metabolism</keyword>
<dbReference type="SUPFAM" id="SSF81296">
    <property type="entry name" value="E set domains"/>
    <property type="match status" value="1"/>
</dbReference>
<dbReference type="SMART" id="SM00642">
    <property type="entry name" value="Aamy"/>
    <property type="match status" value="1"/>
</dbReference>
<evidence type="ECO:0000259" key="7">
    <source>
        <dbReference type="SMART" id="SM00642"/>
    </source>
</evidence>
<dbReference type="InterPro" id="IPR006047">
    <property type="entry name" value="GH13_cat_dom"/>
</dbReference>
<name>A0ABU5QUA4_9BACT</name>
<reference evidence="8 9" key="1">
    <citation type="submission" date="2023-12" db="EMBL/GenBank/DDBJ databases">
        <title>Novel species of the genus Arcicella isolated from rivers.</title>
        <authorList>
            <person name="Lu H."/>
        </authorList>
    </citation>
    <scope>NUCLEOTIDE SEQUENCE [LARGE SCALE GENOMIC DNA]</scope>
    <source>
        <strain evidence="8 9">LMG 21963</strain>
    </source>
</reference>
<dbReference type="CDD" id="cd11325">
    <property type="entry name" value="AmyAc_GTHase"/>
    <property type="match status" value="1"/>
</dbReference>
<dbReference type="Pfam" id="PF02922">
    <property type="entry name" value="CBM_48"/>
    <property type="match status" value="1"/>
</dbReference>
<dbReference type="Gene3D" id="3.20.20.80">
    <property type="entry name" value="Glycosidases"/>
    <property type="match status" value="1"/>
</dbReference>
<dbReference type="Gene3D" id="2.60.40.10">
    <property type="entry name" value="Immunoglobulins"/>
    <property type="match status" value="1"/>
</dbReference>
<accession>A0ABU5QUA4</accession>
<dbReference type="PIRSF" id="PIRSF000463">
    <property type="entry name" value="GlgB"/>
    <property type="match status" value="1"/>
</dbReference>
<evidence type="ECO:0000256" key="5">
    <source>
        <dbReference type="ARBA" id="ARBA00022679"/>
    </source>
</evidence>
<keyword evidence="8" id="KW-0378">Hydrolase</keyword>
<feature type="domain" description="Glycosyl hydrolase family 13 catalytic" evidence="7">
    <location>
        <begin position="131"/>
        <end position="490"/>
    </location>
</feature>
<evidence type="ECO:0000313" key="9">
    <source>
        <dbReference type="Proteomes" id="UP001304671"/>
    </source>
</evidence>
<dbReference type="InterPro" id="IPR037439">
    <property type="entry name" value="Branching_enzy"/>
</dbReference>
<dbReference type="RefSeq" id="WP_323253433.1">
    <property type="nucleotide sequence ID" value="NZ_JAYFUL010000063.1"/>
</dbReference>
<dbReference type="GO" id="GO:0016787">
    <property type="term" value="F:hydrolase activity"/>
    <property type="evidence" value="ECO:0007669"/>
    <property type="project" value="UniProtKB-KW"/>
</dbReference>
<dbReference type="Pfam" id="PF02806">
    <property type="entry name" value="Alpha-amylase_C"/>
    <property type="match status" value="1"/>
</dbReference>
<evidence type="ECO:0000256" key="1">
    <source>
        <dbReference type="ARBA" id="ARBA00000826"/>
    </source>
</evidence>
<organism evidence="8 9">
    <name type="scientific">Arcicella aquatica</name>
    <dbReference type="NCBI Taxonomy" id="217141"/>
    <lineage>
        <taxon>Bacteria</taxon>
        <taxon>Pseudomonadati</taxon>
        <taxon>Bacteroidota</taxon>
        <taxon>Cytophagia</taxon>
        <taxon>Cytophagales</taxon>
        <taxon>Flectobacillaceae</taxon>
        <taxon>Arcicella</taxon>
    </lineage>
</organism>
<dbReference type="EMBL" id="JAYFUL010000063">
    <property type="protein sequence ID" value="MEA5260687.1"/>
    <property type="molecule type" value="Genomic_DNA"/>
</dbReference>
<evidence type="ECO:0000256" key="6">
    <source>
        <dbReference type="ARBA" id="ARBA00023277"/>
    </source>
</evidence>
<dbReference type="CDD" id="cd02855">
    <property type="entry name" value="E_set_GBE_prok_N"/>
    <property type="match status" value="1"/>
</dbReference>
<dbReference type="PANTHER" id="PTHR43651:SF11">
    <property type="entry name" value="MALTO-OLIGOSYLTREHALOSE TREHALOHYDROLASE"/>
    <property type="match status" value="1"/>
</dbReference>
<keyword evidence="9" id="KW-1185">Reference proteome</keyword>
<dbReference type="InterPro" id="IPR004193">
    <property type="entry name" value="Glyco_hydro_13_N"/>
</dbReference>
<protein>
    <recommendedName>
        <fullName evidence="4">1,4-alpha-glucan branching enzyme</fullName>
        <ecNumber evidence="4">2.4.1.18</ecNumber>
    </recommendedName>
</protein>
<dbReference type="InterPro" id="IPR017853">
    <property type="entry name" value="GH"/>
</dbReference>